<dbReference type="AlphaFoldDB" id="I9AAZ5"/>
<organism evidence="1 2">
    <name type="scientific">Bacteroides xylanisolvens CL03T12C04</name>
    <dbReference type="NCBI Taxonomy" id="997892"/>
    <lineage>
        <taxon>Bacteria</taxon>
        <taxon>Pseudomonadati</taxon>
        <taxon>Bacteroidota</taxon>
        <taxon>Bacteroidia</taxon>
        <taxon>Bacteroidales</taxon>
        <taxon>Bacteroidaceae</taxon>
        <taxon>Bacteroides</taxon>
    </lineage>
</organism>
<evidence type="ECO:0000313" key="2">
    <source>
        <dbReference type="Proteomes" id="UP000003566"/>
    </source>
</evidence>
<dbReference type="EMBL" id="AGXE01000025">
    <property type="protein sequence ID" value="EIY84512.1"/>
    <property type="molecule type" value="Genomic_DNA"/>
</dbReference>
<protein>
    <submittedName>
        <fullName evidence="1">Uncharacterized protein</fullName>
    </submittedName>
</protein>
<name>I9AAZ5_9BACE</name>
<accession>I9AAZ5</accession>
<dbReference type="HOGENOM" id="CLU_3058890_0_0_10"/>
<gene>
    <name evidence="1" type="ORF">HMPREF1074_04018</name>
</gene>
<proteinExistence type="predicted"/>
<sequence>MFVSTIRKKNKCYEHTAFSYKHIPICYNEIGSELLVKGCPSPANTDEQGKVKG</sequence>
<dbReference type="PATRIC" id="fig|997892.3.peg.4115"/>
<reference evidence="1 2" key="1">
    <citation type="submission" date="2012-02" db="EMBL/GenBank/DDBJ databases">
        <title>The Genome Sequence of Bacteroides xylanisolvens CL03T12C04.</title>
        <authorList>
            <consortium name="The Broad Institute Genome Sequencing Platform"/>
            <person name="Earl A."/>
            <person name="Ward D."/>
            <person name="Feldgarden M."/>
            <person name="Gevers D."/>
            <person name="Zitomersky N.L."/>
            <person name="Coyne M.J."/>
            <person name="Comstock L.E."/>
            <person name="Young S.K."/>
            <person name="Zeng Q."/>
            <person name="Gargeya S."/>
            <person name="Fitzgerald M."/>
            <person name="Haas B."/>
            <person name="Abouelleil A."/>
            <person name="Alvarado L."/>
            <person name="Arachchi H.M."/>
            <person name="Berlin A."/>
            <person name="Chapman S.B."/>
            <person name="Gearin G."/>
            <person name="Goldberg J."/>
            <person name="Griggs A."/>
            <person name="Gujja S."/>
            <person name="Hansen M."/>
            <person name="Heiman D."/>
            <person name="Howarth C."/>
            <person name="Larimer J."/>
            <person name="Lui A."/>
            <person name="MacDonald P.J.P."/>
            <person name="McCowen C."/>
            <person name="Montmayeur A."/>
            <person name="Murphy C."/>
            <person name="Neiman D."/>
            <person name="Pearson M."/>
            <person name="Priest M."/>
            <person name="Roberts A."/>
            <person name="Saif S."/>
            <person name="Shea T."/>
            <person name="Sisk P."/>
            <person name="Stolte C."/>
            <person name="Sykes S."/>
            <person name="Wortman J."/>
            <person name="Nusbaum C."/>
            <person name="Birren B."/>
        </authorList>
    </citation>
    <scope>NUCLEOTIDE SEQUENCE [LARGE SCALE GENOMIC DNA]</scope>
    <source>
        <strain evidence="1 2">CL03T12C04</strain>
    </source>
</reference>
<evidence type="ECO:0000313" key="1">
    <source>
        <dbReference type="EMBL" id="EIY84512.1"/>
    </source>
</evidence>
<dbReference type="Proteomes" id="UP000003566">
    <property type="component" value="Unassembled WGS sequence"/>
</dbReference>
<comment type="caution">
    <text evidence="1">The sequence shown here is derived from an EMBL/GenBank/DDBJ whole genome shotgun (WGS) entry which is preliminary data.</text>
</comment>